<feature type="compositionally biased region" description="Polar residues" evidence="8">
    <location>
        <begin position="556"/>
        <end position="570"/>
    </location>
</feature>
<dbReference type="GO" id="GO:0005814">
    <property type="term" value="C:centriole"/>
    <property type="evidence" value="ECO:0007669"/>
    <property type="project" value="TreeGrafter"/>
</dbReference>
<dbReference type="VEuPathDB" id="VectorBase:BGLB023969"/>
<dbReference type="PANTHER" id="PTHR44281:SF2">
    <property type="entry name" value="SPINDLE ASSEMBLY ABNORMAL PROTEIN 6 HOMOLOG"/>
    <property type="match status" value="1"/>
</dbReference>
<dbReference type="InterPro" id="IPR038558">
    <property type="entry name" value="SAS-6_N_sf"/>
</dbReference>
<dbReference type="Proteomes" id="UP000076420">
    <property type="component" value="Unassembled WGS sequence"/>
</dbReference>
<dbReference type="EnsemblMetazoa" id="BGLB023969-RB">
    <property type="protein sequence ID" value="BGLB023969-PB"/>
    <property type="gene ID" value="BGLB023969"/>
</dbReference>
<gene>
    <name evidence="11" type="primary">106063403</name>
</gene>
<evidence type="ECO:0000256" key="1">
    <source>
        <dbReference type="ARBA" id="ARBA00004300"/>
    </source>
</evidence>
<dbReference type="VEuPathDB" id="VectorBase:BGLAX_051142"/>
<evidence type="ECO:0000256" key="6">
    <source>
        <dbReference type="ARBA" id="ARBA00023306"/>
    </source>
</evidence>
<name>A0A2C9KVL8_BIOGL</name>
<dbReference type="CDD" id="cd10142">
    <property type="entry name" value="HD_SAS6_N"/>
    <property type="match status" value="1"/>
</dbReference>
<evidence type="ECO:0000259" key="10">
    <source>
        <dbReference type="Pfam" id="PF18594"/>
    </source>
</evidence>
<dbReference type="SUPFAM" id="SSF57997">
    <property type="entry name" value="Tropomyosin"/>
    <property type="match status" value="1"/>
</dbReference>
<evidence type="ECO:0000256" key="2">
    <source>
        <dbReference type="ARBA" id="ARBA00020407"/>
    </source>
</evidence>
<evidence type="ECO:0000256" key="5">
    <source>
        <dbReference type="ARBA" id="ARBA00023212"/>
    </source>
</evidence>
<dbReference type="KEGG" id="bgt:106063403"/>
<dbReference type="SUPFAM" id="SSF90257">
    <property type="entry name" value="Myosin rod fragments"/>
    <property type="match status" value="1"/>
</dbReference>
<dbReference type="GO" id="GO:0007099">
    <property type="term" value="P:centriole replication"/>
    <property type="evidence" value="ECO:0007669"/>
    <property type="project" value="TreeGrafter"/>
</dbReference>
<evidence type="ECO:0000256" key="7">
    <source>
        <dbReference type="SAM" id="Coils"/>
    </source>
</evidence>
<dbReference type="Pfam" id="PF18594">
    <property type="entry name" value="Sas6_CC"/>
    <property type="match status" value="1"/>
</dbReference>
<evidence type="ECO:0000259" key="9">
    <source>
        <dbReference type="Pfam" id="PF16531"/>
    </source>
</evidence>
<dbReference type="RefSeq" id="XP_013077221.2">
    <property type="nucleotide sequence ID" value="XM_013221767.2"/>
</dbReference>
<dbReference type="Pfam" id="PF16531">
    <property type="entry name" value="SAS-6_N"/>
    <property type="match status" value="1"/>
</dbReference>
<accession>A0A2C9KVL8</accession>
<feature type="region of interest" description="Disordered" evidence="8">
    <location>
        <begin position="438"/>
        <end position="458"/>
    </location>
</feature>
<dbReference type="Gene3D" id="2.170.210.20">
    <property type="entry name" value="Spindle assembly abnormal protein 6, N-terminal domain"/>
    <property type="match status" value="1"/>
</dbReference>
<dbReference type="GO" id="GO:0005813">
    <property type="term" value="C:centrosome"/>
    <property type="evidence" value="ECO:0007669"/>
    <property type="project" value="UniProtKB-SubCell"/>
</dbReference>
<comment type="subcellular location">
    <subcellularLocation>
        <location evidence="1">Cytoplasm</location>
        <location evidence="1">Cytoskeleton</location>
        <location evidence="1">Microtubule organizing center</location>
        <location evidence="1">Centrosome</location>
    </subcellularLocation>
</comment>
<evidence type="ECO:0000256" key="8">
    <source>
        <dbReference type="SAM" id="MobiDB-lite"/>
    </source>
</evidence>
<dbReference type="STRING" id="6526.A0A2C9KVL8"/>
<dbReference type="PANTHER" id="PTHR44281">
    <property type="entry name" value="SPINDLE ASSEMBLY ABNORMAL PROTEIN 6 HOMOLOG"/>
    <property type="match status" value="1"/>
</dbReference>
<feature type="compositionally biased region" description="Polar residues" evidence="8">
    <location>
        <begin position="449"/>
        <end position="458"/>
    </location>
</feature>
<dbReference type="EnsemblMetazoa" id="BGLB023969-RA">
    <property type="protein sequence ID" value="BGLB023969-PA"/>
    <property type="gene ID" value="BGLB023969"/>
</dbReference>
<evidence type="ECO:0000313" key="12">
    <source>
        <dbReference type="Proteomes" id="UP000076420"/>
    </source>
</evidence>
<dbReference type="OrthoDB" id="49058at2759"/>
<evidence type="ECO:0000256" key="3">
    <source>
        <dbReference type="ARBA" id="ARBA00022490"/>
    </source>
</evidence>
<reference evidence="11" key="1">
    <citation type="submission" date="2020-05" db="UniProtKB">
        <authorList>
            <consortium name="EnsemblMetazoa"/>
        </authorList>
    </citation>
    <scope>IDENTIFICATION</scope>
    <source>
        <strain evidence="11">BB02</strain>
    </source>
</reference>
<dbReference type="Gene3D" id="1.10.287.1490">
    <property type="match status" value="1"/>
</dbReference>
<protein>
    <recommendedName>
        <fullName evidence="2">Spindle assembly abnormal protein 6 homolog</fullName>
    </recommendedName>
</protein>
<feature type="region of interest" description="Disordered" evidence="8">
    <location>
        <begin position="553"/>
        <end position="581"/>
    </location>
</feature>
<feature type="domain" description="Spindle assembly abnormal protein 6 N-terminal" evidence="9">
    <location>
        <begin position="4"/>
        <end position="141"/>
    </location>
</feature>
<dbReference type="InterPro" id="IPR032396">
    <property type="entry name" value="SAS-6_N"/>
</dbReference>
<sequence length="646" mass="74005">MDDIFSKRIPLSFKALDKEERKVLVNLHMRIERSKHDSKKELIVKLTDDQDLFFLYTLRLTEEDFHSLKLQQGLLVDFIAFPQKLIDLLEMCIKENSKDNPKFIIQFVSMDSCGLGGISPCLMNIVETNPFRHLNHLSLKFVPGSDADIKSHLASCLKQLKETNNLLQHKLEHTSQDLSSKLQSTEELLSAKSSELESLKLEWSSRIADITSKHKEDMALEKEKTIQFQSNIQVRYDRERREMEQAHAKLVKQLETRLEEVEILNKDLTDKRYKSEATIREYKAKCAALEEECTHFKSEVHTLRKENSSLESARLEKEKVNNQLLTRVAVLEQELKDKGELLEKSNDLLSSEKDKKKHLESELDSRQREINKLEAKVKAMGEELKKGNEIIKKLQGEIKTYHAKVKVRTQIATEQEKVIGEKESELESVRKDLASVKNKLQETEDKNQKLSSDLESATQKLEESRKLLKTNENMIQWLHKQINEQQNQLVQTVPMQSRAIHNHSTSSHGSTMSQDIGRYQRPPLSSTQHNHQMDYQSLPTTKVASSGIPVALPTRRSGSNLPVSGNQENVNLLGGDRDRNPPLDPKFLMKRDEAIPVRGILHQHSNASKTHSPTSETNTMVASYTNTNMRLNNVPPLASAYFPGQS</sequence>
<evidence type="ECO:0000313" key="11">
    <source>
        <dbReference type="EnsemblMetazoa" id="BGLB023969-PB"/>
    </source>
</evidence>
<keyword evidence="5" id="KW-0206">Cytoskeleton</keyword>
<proteinExistence type="predicted"/>
<keyword evidence="3" id="KW-0963">Cytoplasm</keyword>
<feature type="coiled-coil region" evidence="7">
    <location>
        <begin position="236"/>
        <end position="390"/>
    </location>
</feature>
<dbReference type="InterPro" id="IPR041513">
    <property type="entry name" value="SAS6_CC"/>
</dbReference>
<feature type="compositionally biased region" description="Basic and acidic residues" evidence="8">
    <location>
        <begin position="438"/>
        <end position="448"/>
    </location>
</feature>
<feature type="coiled-coil region" evidence="7">
    <location>
        <begin position="157"/>
        <end position="202"/>
    </location>
</feature>
<keyword evidence="4 7" id="KW-0175">Coiled coil</keyword>
<keyword evidence="6" id="KW-0131">Cell cycle</keyword>
<evidence type="ECO:0000256" key="4">
    <source>
        <dbReference type="ARBA" id="ARBA00023054"/>
    </source>
</evidence>
<feature type="domain" description="SAS-6 coiled-coil" evidence="10">
    <location>
        <begin position="146"/>
        <end position="174"/>
    </location>
</feature>
<dbReference type="AlphaFoldDB" id="A0A2C9KVL8"/>
<organism evidence="11 12">
    <name type="scientific">Biomphalaria glabrata</name>
    <name type="common">Bloodfluke planorb</name>
    <name type="synonym">Freshwater snail</name>
    <dbReference type="NCBI Taxonomy" id="6526"/>
    <lineage>
        <taxon>Eukaryota</taxon>
        <taxon>Metazoa</taxon>
        <taxon>Spiralia</taxon>
        <taxon>Lophotrochozoa</taxon>
        <taxon>Mollusca</taxon>
        <taxon>Gastropoda</taxon>
        <taxon>Heterobranchia</taxon>
        <taxon>Euthyneura</taxon>
        <taxon>Panpulmonata</taxon>
        <taxon>Hygrophila</taxon>
        <taxon>Lymnaeoidea</taxon>
        <taxon>Planorbidae</taxon>
        <taxon>Biomphalaria</taxon>
    </lineage>
</organism>